<evidence type="ECO:0000313" key="3">
    <source>
        <dbReference type="Proteomes" id="UP000640725"/>
    </source>
</evidence>
<organism evidence="2 3">
    <name type="scientific">Planktothrix mougeotii LEGE 06226</name>
    <dbReference type="NCBI Taxonomy" id="1828728"/>
    <lineage>
        <taxon>Bacteria</taxon>
        <taxon>Bacillati</taxon>
        <taxon>Cyanobacteriota</taxon>
        <taxon>Cyanophyceae</taxon>
        <taxon>Oscillatoriophycideae</taxon>
        <taxon>Oscillatoriales</taxon>
        <taxon>Microcoleaceae</taxon>
        <taxon>Planktothrix</taxon>
    </lineage>
</organism>
<evidence type="ECO:0000259" key="1">
    <source>
        <dbReference type="Pfam" id="PF01837"/>
    </source>
</evidence>
<accession>A0ABR9U9F0</accession>
<evidence type="ECO:0000313" key="2">
    <source>
        <dbReference type="EMBL" id="MBE9143078.1"/>
    </source>
</evidence>
<dbReference type="EMBL" id="JADEWU010000011">
    <property type="protein sequence ID" value="MBE9143078.1"/>
    <property type="molecule type" value="Genomic_DNA"/>
</dbReference>
<comment type="caution">
    <text evidence="2">The sequence shown here is derived from an EMBL/GenBank/DDBJ whole genome shotgun (WGS) entry which is preliminary data.</text>
</comment>
<dbReference type="Proteomes" id="UP000640725">
    <property type="component" value="Unassembled WGS sequence"/>
</dbReference>
<dbReference type="Pfam" id="PF01837">
    <property type="entry name" value="HcyBio"/>
    <property type="match status" value="1"/>
</dbReference>
<name>A0ABR9U9F0_9CYAN</name>
<dbReference type="InterPro" id="IPR002708">
    <property type="entry name" value="HcyBio"/>
</dbReference>
<dbReference type="RefSeq" id="WP_193868689.1">
    <property type="nucleotide sequence ID" value="NZ_JADEWU010000011.1"/>
</dbReference>
<proteinExistence type="predicted"/>
<protein>
    <submittedName>
        <fullName evidence="2">Homocysteine biosynthesis protein</fullName>
    </submittedName>
</protein>
<sequence>MKTIAEINDKILQNRAVVWTVEELKAKVTPDTIPQIAQEVDVITTGTFEPMEASGAVINLGHTDPPINIKTCWLNGVLAYSGFGSVDLYLGASQMMEDGEEGNEQGGGHVIEDLIAGKSVHLKASGVVSDCYPRSSFETTITRDTINQFYLFNPRNLYQNFIVGVNGGDRPLYTYLGPLQPYLGNAVYSNPGAISPLINDPDLQLIGIGTRIFLGGGIGYITWEGTQHFPLQKRLDNRTPIGPAATLALIGDAKQMNPYWVRGCYFKNYGPSLMLGVGIPLPVLNEDVIARCAVSDQNIVAPVVDFAIPRRVRPTFGLVSYSQLKKGKISIDGKMVRTAPVASISRSREIAQELKKWIESGTFTLTEPVASIPLDRAFLPQNIWGSQISLD</sequence>
<reference evidence="2 3" key="1">
    <citation type="submission" date="2020-10" db="EMBL/GenBank/DDBJ databases">
        <authorList>
            <person name="Castelo-Branco R."/>
            <person name="Eusebio N."/>
            <person name="Adriana R."/>
            <person name="Vieira A."/>
            <person name="Brugerolle De Fraissinette N."/>
            <person name="Rezende De Castro R."/>
            <person name="Schneider M.P."/>
            <person name="Vasconcelos V."/>
            <person name="Leao P.N."/>
        </authorList>
    </citation>
    <scope>NUCLEOTIDE SEQUENCE [LARGE SCALE GENOMIC DNA]</scope>
    <source>
        <strain evidence="2 3">LEGE 06226</strain>
    </source>
</reference>
<gene>
    <name evidence="2" type="ORF">IQ236_07550</name>
</gene>
<feature type="domain" description="Homocysteine biosynthesis enzyme sulfur-incorporation" evidence="1">
    <location>
        <begin position="16"/>
        <end position="365"/>
    </location>
</feature>
<keyword evidence="3" id="KW-1185">Reference proteome</keyword>